<accession>A0A840FEK0</accession>
<feature type="transmembrane region" description="Helical" evidence="1">
    <location>
        <begin position="210"/>
        <end position="228"/>
    </location>
</feature>
<feature type="transmembrane region" description="Helical" evidence="1">
    <location>
        <begin position="311"/>
        <end position="332"/>
    </location>
</feature>
<feature type="transmembrane region" description="Helical" evidence="1">
    <location>
        <begin position="132"/>
        <end position="154"/>
    </location>
</feature>
<dbReference type="GO" id="GO:0016747">
    <property type="term" value="F:acyltransferase activity, transferring groups other than amino-acyl groups"/>
    <property type="evidence" value="ECO:0007669"/>
    <property type="project" value="InterPro"/>
</dbReference>
<dbReference type="PANTHER" id="PTHR23028:SF53">
    <property type="entry name" value="ACYL_TRANSF_3 DOMAIN-CONTAINING PROTEIN"/>
    <property type="match status" value="1"/>
</dbReference>
<feature type="transmembrane region" description="Helical" evidence="1">
    <location>
        <begin position="45"/>
        <end position="66"/>
    </location>
</feature>
<evidence type="ECO:0000256" key="1">
    <source>
        <dbReference type="SAM" id="Phobius"/>
    </source>
</evidence>
<proteinExistence type="predicted"/>
<dbReference type="AlphaFoldDB" id="A0A840FEK0"/>
<keyword evidence="4" id="KW-1185">Reference proteome</keyword>
<evidence type="ECO:0000313" key="4">
    <source>
        <dbReference type="Proteomes" id="UP000529795"/>
    </source>
</evidence>
<dbReference type="Proteomes" id="UP000529795">
    <property type="component" value="Unassembled WGS sequence"/>
</dbReference>
<keyword evidence="1" id="KW-0472">Membrane</keyword>
<feature type="domain" description="Acyltransferase 3" evidence="2">
    <location>
        <begin position="6"/>
        <end position="329"/>
    </location>
</feature>
<organism evidence="3 4">
    <name type="scientific">Sphingomonas jinjuensis</name>
    <dbReference type="NCBI Taxonomy" id="535907"/>
    <lineage>
        <taxon>Bacteria</taxon>
        <taxon>Pseudomonadati</taxon>
        <taxon>Pseudomonadota</taxon>
        <taxon>Alphaproteobacteria</taxon>
        <taxon>Sphingomonadales</taxon>
        <taxon>Sphingomonadaceae</taxon>
        <taxon>Sphingomonas</taxon>
    </lineage>
</organism>
<feature type="transmembrane region" description="Helical" evidence="1">
    <location>
        <begin position="87"/>
        <end position="112"/>
    </location>
</feature>
<evidence type="ECO:0000259" key="2">
    <source>
        <dbReference type="Pfam" id="PF01757"/>
    </source>
</evidence>
<dbReference type="GO" id="GO:0000271">
    <property type="term" value="P:polysaccharide biosynthetic process"/>
    <property type="evidence" value="ECO:0007669"/>
    <property type="project" value="TreeGrafter"/>
</dbReference>
<feature type="transmembrane region" description="Helical" evidence="1">
    <location>
        <begin position="161"/>
        <end position="179"/>
    </location>
</feature>
<sequence>MATRIVSIQWLRALAALLVLAQHVAASIGDGGAPVTEALHPNVRHLALMGASGVDLFFVISGMVMAQTLATRDITPTAFLVARWRRIVPLFVMVSAVYMALSPTPAVLPALVSTITILPVLDGEAYHAPVLTVGWTLGFEFSFYALVALVIAVAGRSPLRLAALAFGAAMTGSLLHPAWAPLRMMLNPLQAEFAMGVIGWYVWQRGWLRACGLPLVLAGIAGLALAAGRADLYCLAFFENAVNGISGWSRVMSWGLPWALIVTALLGRRSSGRTSDAVAALGDASYALYLIHPCVVLAVERLHGTLTLAPGAYATAIIVPSVGLALAFHRWVERPLLAANRQASRRVQQPAPA</sequence>
<feature type="transmembrane region" description="Helical" evidence="1">
    <location>
        <begin position="248"/>
        <end position="266"/>
    </location>
</feature>
<reference evidence="3 4" key="1">
    <citation type="submission" date="2020-08" db="EMBL/GenBank/DDBJ databases">
        <title>Genomic Encyclopedia of Type Strains, Phase IV (KMG-IV): sequencing the most valuable type-strain genomes for metagenomic binning, comparative biology and taxonomic classification.</title>
        <authorList>
            <person name="Goeker M."/>
        </authorList>
    </citation>
    <scope>NUCLEOTIDE SEQUENCE [LARGE SCALE GENOMIC DNA]</scope>
    <source>
        <strain evidence="3 4">YC6723</strain>
    </source>
</reference>
<keyword evidence="1" id="KW-0812">Transmembrane</keyword>
<evidence type="ECO:0000313" key="3">
    <source>
        <dbReference type="EMBL" id="MBB4154646.1"/>
    </source>
</evidence>
<dbReference type="InterPro" id="IPR002656">
    <property type="entry name" value="Acyl_transf_3_dom"/>
</dbReference>
<dbReference type="PANTHER" id="PTHR23028">
    <property type="entry name" value="ACETYLTRANSFERASE"/>
    <property type="match status" value="1"/>
</dbReference>
<protein>
    <submittedName>
        <fullName evidence="3">Peptidoglycan/LPS O-acetylase OafA/YrhL</fullName>
    </submittedName>
</protein>
<dbReference type="RefSeq" id="WP_183985373.1">
    <property type="nucleotide sequence ID" value="NZ_JACIEV010000007.1"/>
</dbReference>
<dbReference type="InterPro" id="IPR050879">
    <property type="entry name" value="Acyltransferase_3"/>
</dbReference>
<dbReference type="GO" id="GO:0016020">
    <property type="term" value="C:membrane"/>
    <property type="evidence" value="ECO:0007669"/>
    <property type="project" value="TreeGrafter"/>
</dbReference>
<feature type="transmembrane region" description="Helical" evidence="1">
    <location>
        <begin position="278"/>
        <end position="299"/>
    </location>
</feature>
<name>A0A840FEK0_9SPHN</name>
<comment type="caution">
    <text evidence="3">The sequence shown here is derived from an EMBL/GenBank/DDBJ whole genome shotgun (WGS) entry which is preliminary data.</text>
</comment>
<keyword evidence="1" id="KW-1133">Transmembrane helix</keyword>
<dbReference type="EMBL" id="JACIEV010000007">
    <property type="protein sequence ID" value="MBB4154646.1"/>
    <property type="molecule type" value="Genomic_DNA"/>
</dbReference>
<gene>
    <name evidence="3" type="ORF">GGQ80_002562</name>
</gene>
<dbReference type="Pfam" id="PF01757">
    <property type="entry name" value="Acyl_transf_3"/>
    <property type="match status" value="1"/>
</dbReference>